<keyword evidence="2" id="KW-1185">Reference proteome</keyword>
<comment type="caution">
    <text evidence="1">The sequence shown here is derived from an EMBL/GenBank/DDBJ whole genome shotgun (WGS) entry which is preliminary data.</text>
</comment>
<dbReference type="GO" id="GO:0008168">
    <property type="term" value="F:methyltransferase activity"/>
    <property type="evidence" value="ECO:0007669"/>
    <property type="project" value="UniProtKB-KW"/>
</dbReference>
<keyword evidence="1" id="KW-0489">Methyltransferase</keyword>
<organism evidence="1 2">
    <name type="scientific">Evansella tamaricis</name>
    <dbReference type="NCBI Taxonomy" id="2069301"/>
    <lineage>
        <taxon>Bacteria</taxon>
        <taxon>Bacillati</taxon>
        <taxon>Bacillota</taxon>
        <taxon>Bacilli</taxon>
        <taxon>Bacillales</taxon>
        <taxon>Bacillaceae</taxon>
        <taxon>Evansella</taxon>
    </lineage>
</organism>
<reference evidence="1 2" key="1">
    <citation type="submission" date="2021-06" db="EMBL/GenBank/DDBJ databases">
        <title>Bacillus sp. RD4P76, an endophyte from a halophyte.</title>
        <authorList>
            <person name="Sun J.-Q."/>
        </authorList>
    </citation>
    <scope>NUCLEOTIDE SEQUENCE [LARGE SCALE GENOMIC DNA]</scope>
    <source>
        <strain evidence="1 2">CGMCC 1.15917</strain>
    </source>
</reference>
<dbReference type="InterPro" id="IPR001737">
    <property type="entry name" value="KsgA/Erm"/>
</dbReference>
<dbReference type="GO" id="GO:0032259">
    <property type="term" value="P:methylation"/>
    <property type="evidence" value="ECO:0007669"/>
    <property type="project" value="UniProtKB-KW"/>
</dbReference>
<name>A0ABS6JLE9_9BACI</name>
<sequence>MSTVEYIKNFVKDKNIASITPTSRSGVKKVCEKMDLNKKAVIVEYGPATGVFTEYLLERITDDSVIIAIELNENFVKYLNANFNDPRLKVHHGSAVDVDGYIKEHGFSKVDYVISGIPFSLMPNEVRKNIVQKTNEVLKEGGKFLPYQTFFQKDRHLKDHLAEEFQTVNDEYQFRNIPPMRVYEAIK</sequence>
<protein>
    <submittedName>
        <fullName evidence="1">Methyltransferase domain-containing protein</fullName>
    </submittedName>
</protein>
<dbReference type="RefSeq" id="WP_217068910.1">
    <property type="nucleotide sequence ID" value="NZ_JAHQCS010000176.1"/>
</dbReference>
<dbReference type="Proteomes" id="UP000784880">
    <property type="component" value="Unassembled WGS sequence"/>
</dbReference>
<evidence type="ECO:0000313" key="1">
    <source>
        <dbReference type="EMBL" id="MBU9714378.1"/>
    </source>
</evidence>
<evidence type="ECO:0000313" key="2">
    <source>
        <dbReference type="Proteomes" id="UP000784880"/>
    </source>
</evidence>
<proteinExistence type="predicted"/>
<dbReference type="Pfam" id="PF00398">
    <property type="entry name" value="RrnaAD"/>
    <property type="match status" value="1"/>
</dbReference>
<keyword evidence="1" id="KW-0808">Transferase</keyword>
<accession>A0ABS6JLE9</accession>
<dbReference type="EMBL" id="JAHQCS010000176">
    <property type="protein sequence ID" value="MBU9714378.1"/>
    <property type="molecule type" value="Genomic_DNA"/>
</dbReference>
<gene>
    <name evidence="1" type="ORF">KS419_21805</name>
</gene>